<dbReference type="PANTHER" id="PTHR47967">
    <property type="entry name" value="OS07G0603500 PROTEIN-RELATED"/>
    <property type="match status" value="1"/>
</dbReference>
<feature type="domain" description="Peptidase A1" evidence="3">
    <location>
        <begin position="1"/>
        <end position="162"/>
    </location>
</feature>
<sequence length="162" mass="17746">MYPNYYYIGLEAITVGNVRAAEVPASLSEFDSLGNGGMKMDSGIAYTHLPKPFYSQVLSILQSTINYPRDTGMEMKTGFDLCYKVPCPNNNTLADDLLPSITFHFLNNVSLVLPQGNHFYAMSAPSNSTVVKCLMFQSMDDGDDGPAGVFWELPAAKRGGRL</sequence>
<reference evidence="4" key="2">
    <citation type="journal article" date="2023" name="Int. J. Mol. Sci.">
        <title>De Novo Assembly and Annotation of 11 Diverse Shrub Willow (Salix) Genomes Reveals Novel Gene Organization in Sex-Linked Regions.</title>
        <authorList>
            <person name="Hyden B."/>
            <person name="Feng K."/>
            <person name="Yates T.B."/>
            <person name="Jawdy S."/>
            <person name="Cereghino C."/>
            <person name="Smart L.B."/>
            <person name="Muchero W."/>
        </authorList>
    </citation>
    <scope>NUCLEOTIDE SEQUENCE [LARGE SCALE GENOMIC DNA]</scope>
    <source>
        <tissue evidence="4">Shoot tip</tissue>
    </source>
</reference>
<dbReference type="InterPro" id="IPR032799">
    <property type="entry name" value="TAXi_C"/>
</dbReference>
<keyword evidence="2" id="KW-0378">Hydrolase</keyword>
<dbReference type="PANTHER" id="PTHR47967:SF47">
    <property type="entry name" value="CHLOROPLAST NUCLEOID DNA-BINDING PROTEIN-LIKE"/>
    <property type="match status" value="1"/>
</dbReference>
<evidence type="ECO:0000256" key="1">
    <source>
        <dbReference type="ARBA" id="ARBA00022670"/>
    </source>
</evidence>
<dbReference type="EMBL" id="JAPFFL010000015">
    <property type="protein sequence ID" value="KAJ6676327.1"/>
    <property type="molecule type" value="Genomic_DNA"/>
</dbReference>
<dbReference type="OrthoDB" id="2747330at2759"/>
<dbReference type="GO" id="GO:0006508">
    <property type="term" value="P:proteolysis"/>
    <property type="evidence" value="ECO:0007669"/>
    <property type="project" value="UniProtKB-KW"/>
</dbReference>
<keyword evidence="1" id="KW-0645">Protease</keyword>
<proteinExistence type="predicted"/>
<dbReference type="InterPro" id="IPR021109">
    <property type="entry name" value="Peptidase_aspartic_dom_sf"/>
</dbReference>
<dbReference type="GO" id="GO:0008233">
    <property type="term" value="F:peptidase activity"/>
    <property type="evidence" value="ECO:0007669"/>
    <property type="project" value="UniProtKB-KW"/>
</dbReference>
<dbReference type="AlphaFoldDB" id="A0A9Q0NUY0"/>
<name>A0A9Q0NUY0_SALVM</name>
<dbReference type="InterPro" id="IPR033121">
    <property type="entry name" value="PEPTIDASE_A1"/>
</dbReference>
<reference evidence="4" key="1">
    <citation type="submission" date="2022-11" db="EMBL/GenBank/DDBJ databases">
        <authorList>
            <person name="Hyden B.L."/>
            <person name="Feng K."/>
            <person name="Yates T."/>
            <person name="Jawdy S."/>
            <person name="Smart L.B."/>
            <person name="Muchero W."/>
        </authorList>
    </citation>
    <scope>NUCLEOTIDE SEQUENCE</scope>
    <source>
        <tissue evidence="4">Shoot tip</tissue>
    </source>
</reference>
<comment type="caution">
    <text evidence="4">The sequence shown here is derived from an EMBL/GenBank/DDBJ whole genome shotgun (WGS) entry which is preliminary data.</text>
</comment>
<protein>
    <recommendedName>
        <fullName evidence="3">Peptidase A1 domain-containing protein</fullName>
    </recommendedName>
</protein>
<evidence type="ECO:0000256" key="2">
    <source>
        <dbReference type="ARBA" id="ARBA00022801"/>
    </source>
</evidence>
<evidence type="ECO:0000313" key="4">
    <source>
        <dbReference type="EMBL" id="KAJ6676327.1"/>
    </source>
</evidence>
<accession>A0A9Q0NUY0</accession>
<dbReference type="Gene3D" id="2.40.70.10">
    <property type="entry name" value="Acid Proteases"/>
    <property type="match status" value="1"/>
</dbReference>
<dbReference type="Proteomes" id="UP001151529">
    <property type="component" value="Chromosome 15Z"/>
</dbReference>
<dbReference type="InterPro" id="IPR051708">
    <property type="entry name" value="Plant_Aspart_Prot_A1"/>
</dbReference>
<dbReference type="Pfam" id="PF14541">
    <property type="entry name" value="TAXi_C"/>
    <property type="match status" value="1"/>
</dbReference>
<organism evidence="4 5">
    <name type="scientific">Salix viminalis</name>
    <name type="common">Common osier</name>
    <name type="synonym">Basket willow</name>
    <dbReference type="NCBI Taxonomy" id="40686"/>
    <lineage>
        <taxon>Eukaryota</taxon>
        <taxon>Viridiplantae</taxon>
        <taxon>Streptophyta</taxon>
        <taxon>Embryophyta</taxon>
        <taxon>Tracheophyta</taxon>
        <taxon>Spermatophyta</taxon>
        <taxon>Magnoliopsida</taxon>
        <taxon>eudicotyledons</taxon>
        <taxon>Gunneridae</taxon>
        <taxon>Pentapetalae</taxon>
        <taxon>rosids</taxon>
        <taxon>fabids</taxon>
        <taxon>Malpighiales</taxon>
        <taxon>Salicaceae</taxon>
        <taxon>Saliceae</taxon>
        <taxon>Salix</taxon>
    </lineage>
</organism>
<dbReference type="SUPFAM" id="SSF50630">
    <property type="entry name" value="Acid proteases"/>
    <property type="match status" value="1"/>
</dbReference>
<dbReference type="GO" id="GO:0005576">
    <property type="term" value="C:extracellular region"/>
    <property type="evidence" value="ECO:0007669"/>
    <property type="project" value="TreeGrafter"/>
</dbReference>
<dbReference type="PROSITE" id="PS51767">
    <property type="entry name" value="PEPTIDASE_A1"/>
    <property type="match status" value="1"/>
</dbReference>
<keyword evidence="5" id="KW-1185">Reference proteome</keyword>
<evidence type="ECO:0000259" key="3">
    <source>
        <dbReference type="PROSITE" id="PS51767"/>
    </source>
</evidence>
<evidence type="ECO:0000313" key="5">
    <source>
        <dbReference type="Proteomes" id="UP001151529"/>
    </source>
</evidence>
<gene>
    <name evidence="4" type="ORF">OIU85_009596</name>
</gene>